<dbReference type="InterPro" id="IPR027417">
    <property type="entry name" value="P-loop_NTPase"/>
</dbReference>
<dbReference type="Gene3D" id="3.80.10.10">
    <property type="entry name" value="Ribonuclease Inhibitor"/>
    <property type="match status" value="1"/>
</dbReference>
<dbReference type="EMBL" id="CALNXK010000017">
    <property type="protein sequence ID" value="CAH3105230.1"/>
    <property type="molecule type" value="Genomic_DNA"/>
</dbReference>
<dbReference type="InterPro" id="IPR035994">
    <property type="entry name" value="Nucleoside_phosphorylase_sf"/>
</dbReference>
<proteinExistence type="predicted"/>
<evidence type="ECO:0000259" key="3">
    <source>
        <dbReference type="PROSITE" id="PS50837"/>
    </source>
</evidence>
<dbReference type="PROSITE" id="PS50837">
    <property type="entry name" value="NACHT"/>
    <property type="match status" value="1"/>
</dbReference>
<dbReference type="SUPFAM" id="SSF52540">
    <property type="entry name" value="P-loop containing nucleoside triphosphate hydrolases"/>
    <property type="match status" value="1"/>
</dbReference>
<keyword evidence="2" id="KW-0067">ATP-binding</keyword>
<evidence type="ECO:0000313" key="4">
    <source>
        <dbReference type="EMBL" id="CAH3105230.1"/>
    </source>
</evidence>
<evidence type="ECO:0000256" key="2">
    <source>
        <dbReference type="ARBA" id="ARBA00022840"/>
    </source>
</evidence>
<dbReference type="Gene3D" id="3.40.50.1580">
    <property type="entry name" value="Nucleoside phosphorylase domain"/>
    <property type="match status" value="1"/>
</dbReference>
<reference evidence="4 5" key="1">
    <citation type="submission" date="2022-05" db="EMBL/GenBank/DDBJ databases">
        <authorList>
            <consortium name="Genoscope - CEA"/>
            <person name="William W."/>
        </authorList>
    </citation>
    <scope>NUCLEOTIDE SEQUENCE [LARGE SCALE GENOMIC DNA]</scope>
</reference>
<keyword evidence="5" id="KW-1185">Reference proteome</keyword>
<dbReference type="SUPFAM" id="SSF52047">
    <property type="entry name" value="RNI-like"/>
    <property type="match status" value="1"/>
</dbReference>
<protein>
    <recommendedName>
        <fullName evidence="3">NACHT domain-containing protein</fullName>
    </recommendedName>
</protein>
<dbReference type="Pfam" id="PF01048">
    <property type="entry name" value="PNP_UDP_1"/>
    <property type="match status" value="1"/>
</dbReference>
<evidence type="ECO:0000313" key="5">
    <source>
        <dbReference type="Proteomes" id="UP001159405"/>
    </source>
</evidence>
<feature type="domain" description="NACHT" evidence="3">
    <location>
        <begin position="350"/>
        <end position="473"/>
    </location>
</feature>
<keyword evidence="1" id="KW-0547">Nucleotide-binding</keyword>
<dbReference type="InterPro" id="IPR032675">
    <property type="entry name" value="LRR_dom_sf"/>
</dbReference>
<dbReference type="SUPFAM" id="SSF53167">
    <property type="entry name" value="Purine and uridine phosphorylases"/>
    <property type="match status" value="1"/>
</dbReference>
<dbReference type="PANTHER" id="PTHR46312">
    <property type="entry name" value="NACHT DOMAIN-CONTAINING PROTEIN"/>
    <property type="match status" value="1"/>
</dbReference>
<dbReference type="Gene3D" id="3.40.50.300">
    <property type="entry name" value="P-loop containing nucleotide triphosphate hydrolases"/>
    <property type="match status" value="1"/>
</dbReference>
<feature type="non-terminal residue" evidence="4">
    <location>
        <position position="1"/>
    </location>
</feature>
<accession>A0ABN8NDN1</accession>
<evidence type="ECO:0000256" key="1">
    <source>
        <dbReference type="ARBA" id="ARBA00022741"/>
    </source>
</evidence>
<comment type="caution">
    <text evidence="4">The sequence shown here is derived from an EMBL/GenBank/DDBJ whole genome shotgun (WGS) entry which is preliminary data.</text>
</comment>
<dbReference type="InterPro" id="IPR007111">
    <property type="entry name" value="NACHT_NTPase"/>
</dbReference>
<dbReference type="InterPro" id="IPR000845">
    <property type="entry name" value="Nucleoside_phosphorylase_d"/>
</dbReference>
<name>A0ABN8NDN1_9CNID</name>
<dbReference type="Proteomes" id="UP001159405">
    <property type="component" value="Unassembled WGS sequence"/>
</dbReference>
<organism evidence="4 5">
    <name type="scientific">Porites lobata</name>
    <dbReference type="NCBI Taxonomy" id="104759"/>
    <lineage>
        <taxon>Eukaryota</taxon>
        <taxon>Metazoa</taxon>
        <taxon>Cnidaria</taxon>
        <taxon>Anthozoa</taxon>
        <taxon>Hexacorallia</taxon>
        <taxon>Scleractinia</taxon>
        <taxon>Fungiina</taxon>
        <taxon>Poritidae</taxon>
        <taxon>Porites</taxon>
    </lineage>
</organism>
<dbReference type="PANTHER" id="PTHR46312:SF2">
    <property type="entry name" value="NUCLEOTIDE-BINDING OLIGOMERIZATION DOMAIN-CONTAINING PROTEIN 2-LIKE"/>
    <property type="match status" value="1"/>
</dbReference>
<sequence length="1116" mass="126482">LGKLLIKTPWHSTKNLIGKGGSAHKNMADVPPALTLELPKKSDLPNTFKPWSEVHLPIDILLLTVDDCEFLACFACLKNAFKSYLKNLGYVYFGNMGENGDVPLKVALIKCSEGSSAPDGSLVTVKNAVVELRPKAVFSVGCCGGLNPEVTKLQLGDVVVSSRLLTEAFKTPVSRDILHLVRHADYGWIPPLKCPEDHKVQVCCDGEILSGVNPVSAKQQNMSYFTQATAVEIGGEGLFAAAHDLKIEWVIVKGISHFADGNNPAEKSWESHACIMAASLEFQKQLRSIYEDNSTVKIVPWDQSSAVHIDKVYTQLSWLMDLKDPSGVTQKELEHYTDIFDGGRLHHLPKRILVHGRPGIGKTVFTQKATFDWSRHRFKGKLGRFDLVLLVKLRDVCNLNDLPVILRDANLLASDGPISTDNLYDYVRHHQQKVLLILDGYDEYVHSAASQSPVLQIWEKKQLRNCCVIITSRDMKGEGLKSSCDAQFEIDGFDRERQEEFARRFLKDDQDIEEFFEYLEQKDLEDVAKIPILLLMLLLVWKEKDREGLPSSRVMVYFKFLQTMFNHMSEKQKTEAEEVENHIQELCKVGELAFDSLLQDLLYFPLSKLPDRVLTEKLIEAGLFQLLNVSALNPSKDVHFIHKSMQEFVASLFLKEELLSQESKNNSLFKVDSIEKIFKLNEVFKFVAEMSEEAAREILIHLLEMAAKEDGEYSFDNEAPSVNDLSETPKNLLTICTQLFFYCSADTRTELFPTFLSNLGGVLFILNPDQLNIAAKENFVKTTASLMYIFFSESGQYTEQSYNNLITLAKQLNAVIVSRTGEQKASEFLNVFPWRSVDEFFLMKEENNTHLYFTQIVKDTHPDIPFPFKMVKTLVSLEETTKKTNMNGDESSEESSSSCCSKRHGVSRVRTIRADWVNRSDVEQLIEIMPFITAPHEIQVWGEYGEVFDAEVTESLLRSIPTTHKLEILTLFKINVTSSPAVEFISRVFKQDLPNLKYLNMSSNPLLGAGVDSLIKHLSCAPHLERLMLEGVKMTPQQVMNLTSAVQQHGNIASLWSSYHDDKGNPEPENYWKRMYPHLFPDSSPESAHEQEQVSHHSPIFVKVYLLILVRLSVFV</sequence>
<dbReference type="Pfam" id="PF05729">
    <property type="entry name" value="NACHT"/>
    <property type="match status" value="1"/>
</dbReference>
<gene>
    <name evidence="4" type="ORF">PLOB_00012411</name>
</gene>